<dbReference type="KEGG" id="far:ABE41_010240"/>
<evidence type="ECO:0000313" key="1">
    <source>
        <dbReference type="EMBL" id="ANX12390.1"/>
    </source>
</evidence>
<gene>
    <name evidence="1" type="ORF">ABE41_010240</name>
</gene>
<evidence type="ECO:0000313" key="2">
    <source>
        <dbReference type="Proteomes" id="UP000077412"/>
    </source>
</evidence>
<name>A0A1B1Z4N9_9BACL</name>
<dbReference type="EMBL" id="CP016761">
    <property type="protein sequence ID" value="ANX12390.1"/>
    <property type="molecule type" value="Genomic_DNA"/>
</dbReference>
<protein>
    <recommendedName>
        <fullName evidence="3">DUF1657 domain-containing protein</fullName>
    </recommendedName>
</protein>
<dbReference type="OrthoDB" id="1684731at2"/>
<keyword evidence="2" id="KW-1185">Reference proteome</keyword>
<proteinExistence type="predicted"/>
<reference evidence="1 2" key="1">
    <citation type="submission" date="2016-08" db="EMBL/GenBank/DDBJ databases">
        <title>Complete genome sequence of Fictibacillus arsenicus G25-54, a strain with toxicity to nematodes and a potential arsenic-resistance activity.</title>
        <authorList>
            <person name="Zheng Z."/>
        </authorList>
    </citation>
    <scope>NUCLEOTIDE SEQUENCE [LARGE SCALE GENOMIC DNA]</scope>
    <source>
        <strain evidence="1 2">G25-54</strain>
    </source>
</reference>
<dbReference type="AlphaFoldDB" id="A0A1B1Z4N9"/>
<dbReference type="Pfam" id="PF07870">
    <property type="entry name" value="DUF1657"/>
    <property type="match status" value="1"/>
</dbReference>
<accession>A0A1B1Z4N9</accession>
<evidence type="ECO:0008006" key="3">
    <source>
        <dbReference type="Google" id="ProtNLM"/>
    </source>
</evidence>
<dbReference type="STRING" id="255247.ABE41_010240"/>
<dbReference type="Proteomes" id="UP000077412">
    <property type="component" value="Chromosome"/>
</dbReference>
<dbReference type="InterPro" id="IPR012452">
    <property type="entry name" value="DUF1657"/>
</dbReference>
<dbReference type="RefSeq" id="WP_066289682.1">
    <property type="nucleotide sequence ID" value="NZ_CP016761.1"/>
</dbReference>
<sequence length="68" mass="7656">MTVASNVKQCMVSLKSAHATLSNLAQKSSDEQAKKVFHESMLEVEKTISDLKERIGQLEFEEPQYKGK</sequence>
<organism evidence="1 2">
    <name type="scientific">Fictibacillus arsenicus</name>
    <dbReference type="NCBI Taxonomy" id="255247"/>
    <lineage>
        <taxon>Bacteria</taxon>
        <taxon>Bacillati</taxon>
        <taxon>Bacillota</taxon>
        <taxon>Bacilli</taxon>
        <taxon>Bacillales</taxon>
        <taxon>Fictibacillaceae</taxon>
        <taxon>Fictibacillus</taxon>
    </lineage>
</organism>